<evidence type="ECO:0000313" key="2">
    <source>
        <dbReference type="EMBL" id="CEJ08104.1"/>
    </source>
</evidence>
<protein>
    <submittedName>
        <fullName evidence="1">Uncharacterized protein</fullName>
    </submittedName>
</protein>
<dbReference type="RefSeq" id="WP_240985488.1">
    <property type="nucleotide sequence ID" value="NZ_CDGJ01000078.1"/>
</dbReference>
<keyword evidence="3" id="KW-1185">Reference proteome</keyword>
<dbReference type="EMBL" id="CDGJ01000078">
    <property type="protein sequence ID" value="CEJ08104.1"/>
    <property type="molecule type" value="Genomic_DNA"/>
</dbReference>
<dbReference type="Proteomes" id="UP000836597">
    <property type="component" value="Chromosome"/>
</dbReference>
<organism evidence="1">
    <name type="scientific">Acididesulfobacillus acetoxydans</name>
    <dbReference type="NCBI Taxonomy" id="1561005"/>
    <lineage>
        <taxon>Bacteria</taxon>
        <taxon>Bacillati</taxon>
        <taxon>Bacillota</taxon>
        <taxon>Clostridia</taxon>
        <taxon>Eubacteriales</taxon>
        <taxon>Peptococcaceae</taxon>
        <taxon>Acididesulfobacillus</taxon>
    </lineage>
</organism>
<evidence type="ECO:0000313" key="1">
    <source>
        <dbReference type="EMBL" id="CAA7602053.1"/>
    </source>
</evidence>
<dbReference type="EMBL" id="LR746496">
    <property type="protein sequence ID" value="CAA7602053.1"/>
    <property type="molecule type" value="Genomic_DNA"/>
</dbReference>
<sequence length="154" mass="18194">MKIRIGEEVLTEHIRVLVRLDFKGEPRSSRFFFGGKGREEMAELFREQQVALLRNVPLQGIVIEDFDLSPDIYTMRENKGRKSKDVAYAPVILKLRLQNLDDLLPILLKPEFRKIEFVSPEEVTIHRLDLERLLFRLSQIYQQELAALEQRLFQ</sequence>
<proteinExistence type="predicted"/>
<dbReference type="KEGG" id="aacx:DEACI_2725"/>
<name>A0A8S0VXM3_9FIRM</name>
<dbReference type="Proteomes" id="UP001071230">
    <property type="component" value="Unassembled WGS sequence"/>
</dbReference>
<dbReference type="AlphaFoldDB" id="A0A8S0VXM3"/>
<accession>A0A8S0VXM3</accession>
<gene>
    <name evidence="2" type="ORF">DEACI_2579</name>
    <name evidence="1" type="ORF">DEACI_2725</name>
</gene>
<reference evidence="1" key="2">
    <citation type="submission" date="2020-01" db="EMBL/GenBank/DDBJ databases">
        <authorList>
            <person name="Hornung B."/>
        </authorList>
    </citation>
    <scope>NUCLEOTIDE SEQUENCE</scope>
    <source>
        <strain evidence="1">PacBioINE</strain>
    </source>
</reference>
<evidence type="ECO:0000313" key="3">
    <source>
        <dbReference type="Proteomes" id="UP001071230"/>
    </source>
</evidence>
<reference evidence="2" key="1">
    <citation type="submission" date="2014-11" db="EMBL/GenBank/DDBJ databases">
        <authorList>
            <person name="Hornung B.V."/>
        </authorList>
    </citation>
    <scope>NUCLEOTIDE SEQUENCE</scope>
    <source>
        <strain evidence="2">INE</strain>
    </source>
</reference>